<evidence type="ECO:0000313" key="1">
    <source>
        <dbReference type="EMBL" id="JAD58724.1"/>
    </source>
</evidence>
<reference evidence="1" key="2">
    <citation type="journal article" date="2015" name="Data Brief">
        <title>Shoot transcriptome of the giant reed, Arundo donax.</title>
        <authorList>
            <person name="Barrero R.A."/>
            <person name="Guerrero F.D."/>
            <person name="Moolhuijzen P."/>
            <person name="Goolsby J.A."/>
            <person name="Tidwell J."/>
            <person name="Bellgard S.E."/>
            <person name="Bellgard M.I."/>
        </authorList>
    </citation>
    <scope>NUCLEOTIDE SEQUENCE</scope>
    <source>
        <tissue evidence="1">Shoot tissue taken approximately 20 cm above the soil surface</tissue>
    </source>
</reference>
<proteinExistence type="predicted"/>
<protein>
    <submittedName>
        <fullName evidence="1">Uncharacterized protein</fullName>
    </submittedName>
</protein>
<sequence>MHISVGSY</sequence>
<reference evidence="1" key="1">
    <citation type="submission" date="2014-09" db="EMBL/GenBank/DDBJ databases">
        <authorList>
            <person name="Magalhaes I.L.F."/>
            <person name="Oliveira U."/>
            <person name="Santos F.R."/>
            <person name="Vidigal T.H.D.A."/>
            <person name="Brescovit A.D."/>
            <person name="Santos A.J."/>
        </authorList>
    </citation>
    <scope>NUCLEOTIDE SEQUENCE</scope>
    <source>
        <tissue evidence="1">Shoot tissue taken approximately 20 cm above the soil surface</tissue>
    </source>
</reference>
<accession>A0A0A9B410</accession>
<dbReference type="EMBL" id="GBRH01239171">
    <property type="protein sequence ID" value="JAD58724.1"/>
    <property type="molecule type" value="Transcribed_RNA"/>
</dbReference>
<name>A0A0A9B410_ARUDO</name>
<organism evidence="1">
    <name type="scientific">Arundo donax</name>
    <name type="common">Giant reed</name>
    <name type="synonym">Donax arundinaceus</name>
    <dbReference type="NCBI Taxonomy" id="35708"/>
    <lineage>
        <taxon>Eukaryota</taxon>
        <taxon>Viridiplantae</taxon>
        <taxon>Streptophyta</taxon>
        <taxon>Embryophyta</taxon>
        <taxon>Tracheophyta</taxon>
        <taxon>Spermatophyta</taxon>
        <taxon>Magnoliopsida</taxon>
        <taxon>Liliopsida</taxon>
        <taxon>Poales</taxon>
        <taxon>Poaceae</taxon>
        <taxon>PACMAD clade</taxon>
        <taxon>Arundinoideae</taxon>
        <taxon>Arundineae</taxon>
        <taxon>Arundo</taxon>
    </lineage>
</organism>